<dbReference type="Proteomes" id="UP000229314">
    <property type="component" value="Chromosome"/>
</dbReference>
<evidence type="ECO:0000256" key="4">
    <source>
        <dbReference type="ARBA" id="ARBA00022692"/>
    </source>
</evidence>
<evidence type="ECO:0000313" key="11">
    <source>
        <dbReference type="Proteomes" id="UP000229314"/>
    </source>
</evidence>
<evidence type="ECO:0000256" key="1">
    <source>
        <dbReference type="ARBA" id="ARBA00004651"/>
    </source>
</evidence>
<evidence type="ECO:0000256" key="2">
    <source>
        <dbReference type="ARBA" id="ARBA00007430"/>
    </source>
</evidence>
<dbReference type="InterPro" id="IPR050833">
    <property type="entry name" value="Poly_Biosynth_Transport"/>
</dbReference>
<reference evidence="8" key="3">
    <citation type="submission" date="2017-12" db="EMBL/GenBank/DDBJ databases">
        <title>FDA dAtabase for Regulatory Grade micrObial Sequences (FDA-ARGOS): Supporting development and validation of Infectious Disease Dx tests.</title>
        <authorList>
            <person name="Campos J."/>
            <person name="Goldberg B."/>
            <person name="Tallon L."/>
            <person name="Sadzewicz L."/>
            <person name="Sengamalay N."/>
            <person name="Ott S."/>
            <person name="Godinez A."/>
            <person name="Nagaraj S."/>
            <person name="Vyas G."/>
            <person name="Aluvathingal J."/>
            <person name="Nadendla S."/>
            <person name="Geyer C."/>
            <person name="Nandy P."/>
            <person name="Hobson J."/>
            <person name="Sichtig H."/>
        </authorList>
    </citation>
    <scope>NUCLEOTIDE SEQUENCE</scope>
    <source>
        <strain evidence="8">FDAARGOS_252</strain>
    </source>
</reference>
<feature type="transmembrane region" description="Helical" evidence="7">
    <location>
        <begin position="96"/>
        <end position="117"/>
    </location>
</feature>
<keyword evidence="6 7" id="KW-0472">Membrane</keyword>
<dbReference type="GO" id="GO:0005886">
    <property type="term" value="C:plasma membrane"/>
    <property type="evidence" value="ECO:0007669"/>
    <property type="project" value="UniProtKB-SubCell"/>
</dbReference>
<keyword evidence="4 7" id="KW-0812">Transmembrane</keyword>
<sequence length="452" mass="49178">MSDTSTDAPRKSFASRALGSGAWSMANFGLGQIMRLASNLVLTRILSPDDFGLMALVGSFLIGLNMFSDMGLGPSIMQSKRGDDPAFLDTAWTIKVIRGFIIFGTACVLAWPLALFYDAPQFAWVFPAAAISMLVGGFFPTRIDSAGRHLQIGRLTLIELANQMIGILITIAAALILQSVWALVWGQVLGAFVQLALFHYMLPGHVDRFRMEKAARDEIVKFGKWIFFSTICGFLLFQGDRIILGRVLTLDHLGIYNIGQFLATVPGLLGTAIAGRLFIPMYREHPPGDSAANFRTLARTRAAFTGLLMVVAIVLALIGPWLVDALYDSRYDRAGGILVAIACIQMLLIIPLSYETAALAAGDSRAFFVMQSSRALIYFTLVVIGAWLYGLMGLLAAQAIAQLFCYPVSVWMARRQKAWDPRHDIAATVLAVLGAALALTLHRDVVVAALLV</sequence>
<evidence type="ECO:0000256" key="6">
    <source>
        <dbReference type="ARBA" id="ARBA00023136"/>
    </source>
</evidence>
<dbReference type="AlphaFoldDB" id="A0A1V0GQW3"/>
<reference evidence="10" key="1">
    <citation type="submission" date="2017-03" db="EMBL/GenBank/DDBJ databases">
        <title>FDA dAtabase for Regulatory Grade micrObial Sequences (FDA-ARGOS): Supporting development and validation of Infectious Disease Dx tests.</title>
        <authorList>
            <person name="Minogue T."/>
            <person name="Wolcott M."/>
            <person name="Wasieloski L."/>
            <person name="Aguilar W."/>
            <person name="Moore D."/>
            <person name="Tallon L."/>
            <person name="Sadzewicz L."/>
            <person name="Sengamalay N."/>
            <person name="Ott S."/>
            <person name="Godinez A."/>
            <person name="Nagaraj S."/>
            <person name="Nadendla S."/>
            <person name="Geyer C."/>
            <person name="Sichtig H."/>
        </authorList>
    </citation>
    <scope>NUCLEOTIDE SEQUENCE [LARGE SCALE GENOMIC DNA]</scope>
    <source>
        <strain evidence="10">FDAARGOS_252</strain>
    </source>
</reference>
<dbReference type="GeneID" id="78896591"/>
<feature type="transmembrane region" description="Helical" evidence="7">
    <location>
        <begin position="222"/>
        <end position="238"/>
    </location>
</feature>
<reference evidence="9 11" key="2">
    <citation type="submission" date="2017-10" db="EMBL/GenBank/DDBJ databases">
        <title>Complete genome sequence of Paracoccus yeei TT13 isolated from human skin.</title>
        <authorList>
            <person name="Lee K."/>
            <person name="Lim J.Y."/>
            <person name="Hwang I."/>
        </authorList>
    </citation>
    <scope>NUCLEOTIDE SEQUENCE [LARGE SCALE GENOMIC DNA]</scope>
    <source>
        <strain evidence="9 11">TT13</strain>
    </source>
</reference>
<dbReference type="STRING" id="147645.A6J80_07595"/>
<organism evidence="8 10">
    <name type="scientific">Paracoccus yeei</name>
    <dbReference type="NCBI Taxonomy" id="147645"/>
    <lineage>
        <taxon>Bacteria</taxon>
        <taxon>Pseudomonadati</taxon>
        <taxon>Pseudomonadota</taxon>
        <taxon>Alphaproteobacteria</taxon>
        <taxon>Rhodobacterales</taxon>
        <taxon>Paracoccaceae</taxon>
        <taxon>Paracoccus</taxon>
    </lineage>
</organism>
<comment type="similarity">
    <text evidence="2">Belongs to the polysaccharide synthase family.</text>
</comment>
<dbReference type="RefSeq" id="WP_080621035.1">
    <property type="nucleotide sequence ID" value="NZ_CAJGAB010000018.1"/>
</dbReference>
<keyword evidence="5 7" id="KW-1133">Transmembrane helix</keyword>
<evidence type="ECO:0000256" key="3">
    <source>
        <dbReference type="ARBA" id="ARBA00022475"/>
    </source>
</evidence>
<dbReference type="EMBL" id="CP020442">
    <property type="protein sequence ID" value="ARC36257.1"/>
    <property type="molecule type" value="Genomic_DNA"/>
</dbReference>
<dbReference type="PANTHER" id="PTHR30250:SF10">
    <property type="entry name" value="LIPOPOLYSACCHARIDE BIOSYNTHESIS PROTEIN WZXC"/>
    <property type="match status" value="1"/>
</dbReference>
<dbReference type="Proteomes" id="UP000191257">
    <property type="component" value="Chromosome"/>
</dbReference>
<feature type="transmembrane region" description="Helical" evidence="7">
    <location>
        <begin position="258"/>
        <end position="279"/>
    </location>
</feature>
<feature type="transmembrane region" description="Helical" evidence="7">
    <location>
        <begin position="155"/>
        <end position="177"/>
    </location>
</feature>
<feature type="transmembrane region" description="Helical" evidence="7">
    <location>
        <begin position="300"/>
        <end position="322"/>
    </location>
</feature>
<dbReference type="eggNOG" id="COG2244">
    <property type="taxonomic scope" value="Bacteria"/>
</dbReference>
<gene>
    <name evidence="8" type="ORF">A6J80_07595</name>
    <name evidence="9" type="ORF">PYTT13_02760</name>
</gene>
<dbReference type="PANTHER" id="PTHR30250">
    <property type="entry name" value="PST FAMILY PREDICTED COLANIC ACID TRANSPORTER"/>
    <property type="match status" value="1"/>
</dbReference>
<name>A0A1V0GQW3_9RHOB</name>
<accession>A0A1V0GQW3</accession>
<feature type="transmembrane region" description="Helical" evidence="7">
    <location>
        <begin position="51"/>
        <end position="72"/>
    </location>
</feature>
<evidence type="ECO:0000313" key="8">
    <source>
        <dbReference type="EMBL" id="ARC36257.1"/>
    </source>
</evidence>
<keyword evidence="10" id="KW-1185">Reference proteome</keyword>
<feature type="transmembrane region" description="Helical" evidence="7">
    <location>
        <begin position="366"/>
        <end position="389"/>
    </location>
</feature>
<feature type="transmembrane region" description="Helical" evidence="7">
    <location>
        <begin position="123"/>
        <end position="143"/>
    </location>
</feature>
<dbReference type="EMBL" id="CP024422">
    <property type="protein sequence ID" value="ATQ54825.1"/>
    <property type="molecule type" value="Genomic_DNA"/>
</dbReference>
<evidence type="ECO:0000256" key="5">
    <source>
        <dbReference type="ARBA" id="ARBA00022989"/>
    </source>
</evidence>
<proteinExistence type="inferred from homology"/>
<comment type="subcellular location">
    <subcellularLocation>
        <location evidence="1">Cell membrane</location>
        <topology evidence="1">Multi-pass membrane protein</topology>
    </subcellularLocation>
</comment>
<evidence type="ECO:0000313" key="10">
    <source>
        <dbReference type="Proteomes" id="UP000191257"/>
    </source>
</evidence>
<evidence type="ECO:0000313" key="9">
    <source>
        <dbReference type="EMBL" id="ATQ54825.1"/>
    </source>
</evidence>
<protein>
    <submittedName>
        <fullName evidence="8">Polysaccharide biosynthesis protein</fullName>
    </submittedName>
</protein>
<dbReference type="Pfam" id="PF13440">
    <property type="entry name" value="Polysacc_synt_3"/>
    <property type="match status" value="1"/>
</dbReference>
<evidence type="ECO:0000256" key="7">
    <source>
        <dbReference type="SAM" id="Phobius"/>
    </source>
</evidence>
<feature type="transmembrane region" description="Helical" evidence="7">
    <location>
        <begin position="183"/>
        <end position="202"/>
    </location>
</feature>
<feature type="transmembrane region" description="Helical" evidence="7">
    <location>
        <begin position="425"/>
        <end position="442"/>
    </location>
</feature>
<keyword evidence="3" id="KW-1003">Cell membrane</keyword>
<dbReference type="KEGG" id="pye:A6J80_07595"/>
<feature type="transmembrane region" description="Helical" evidence="7">
    <location>
        <begin position="334"/>
        <end position="354"/>
    </location>
</feature>